<reference evidence="1 2" key="1">
    <citation type="submission" date="2020-04" db="EMBL/GenBank/DDBJ databases">
        <title>Ralstonia insidiosa genome sequencing and assembly.</title>
        <authorList>
            <person name="Martins R.C.R."/>
            <person name="Perdigao-Neto L.V."/>
            <person name="Levin A.S.S."/>
            <person name="Costa S.F."/>
        </authorList>
    </citation>
    <scope>NUCLEOTIDE SEQUENCE [LARGE SCALE GENOMIC DNA]</scope>
    <source>
        <strain evidence="1 2">5047</strain>
    </source>
</reference>
<sequence>MSSSQNGNLGLWSGFDPGENGWTAKLNAAFDALDVLVQATIINMSTATPPASPSNGDAYIVAASPTGAWVGHVGQIAAYIRGAWAFISARNGWRVNNQADGLSYAFNGSAWVVSGGGGGGSTPPPVNPQTGTAYTLALTDAPASSANTGIVTMTNASANTVTVPANSTVGFPVGTQIQISQLGAGQTSIAAASGVTIRTPSTASARVQYSTLVLSQVATDLWVLGGDMA</sequence>
<gene>
    <name evidence="1" type="ORF">HGR00_04965</name>
</gene>
<dbReference type="InterPro" id="IPR021251">
    <property type="entry name" value="DUF2793"/>
</dbReference>
<protein>
    <submittedName>
        <fullName evidence="1">DUF2793 domain-containing protein</fullName>
    </submittedName>
</protein>
<name>A0A848NQ59_9RALS</name>
<dbReference type="RefSeq" id="WP_169339437.1">
    <property type="nucleotide sequence ID" value="NZ_JABBZM010000003.1"/>
</dbReference>
<evidence type="ECO:0000313" key="2">
    <source>
        <dbReference type="Proteomes" id="UP000575469"/>
    </source>
</evidence>
<proteinExistence type="predicted"/>
<dbReference type="Pfam" id="PF10983">
    <property type="entry name" value="DUF2793"/>
    <property type="match status" value="1"/>
</dbReference>
<accession>A0A848NQ59</accession>
<evidence type="ECO:0000313" key="1">
    <source>
        <dbReference type="EMBL" id="NMV37252.1"/>
    </source>
</evidence>
<organism evidence="1 2">
    <name type="scientific">Ralstonia insidiosa</name>
    <dbReference type="NCBI Taxonomy" id="190721"/>
    <lineage>
        <taxon>Bacteria</taxon>
        <taxon>Pseudomonadati</taxon>
        <taxon>Pseudomonadota</taxon>
        <taxon>Betaproteobacteria</taxon>
        <taxon>Burkholderiales</taxon>
        <taxon>Burkholderiaceae</taxon>
        <taxon>Ralstonia</taxon>
    </lineage>
</organism>
<dbReference type="Proteomes" id="UP000575469">
    <property type="component" value="Unassembled WGS sequence"/>
</dbReference>
<dbReference type="AlphaFoldDB" id="A0A848NQ59"/>
<dbReference type="EMBL" id="JABBZM010000003">
    <property type="protein sequence ID" value="NMV37252.1"/>
    <property type="molecule type" value="Genomic_DNA"/>
</dbReference>
<comment type="caution">
    <text evidence="1">The sequence shown here is derived from an EMBL/GenBank/DDBJ whole genome shotgun (WGS) entry which is preliminary data.</text>
</comment>